<sequence>MGAWRSDLHVRLQPRRLHHSNADRPHPRAGSVADRIRRAARVAPGDAPQFRRRLARFLRARRRTQKEYLGFFGPAQAARRHLGRLEKALGTAELCRRAKGGLGPRPEKLSIDFVGLFDTVEAYGVPIEEMREVVHRFVFPIKFGGDHTIWKKVHRIRQALSLDDERLTFHPIRVSLKPDEPDFRIQEVWFAGVHSDVGGGYPDDMTAYCPLVWMVRELQTAATDRALTFHETALAEFSRTATPFGPLHDSRAGVAVLYRYDPRQVTLTDPAGNPYYRPTVHHTVVERLVDGGGDYAPLALGGTTPQQAQIGPKGADVFMPDGSIARAETGPAYARVREADPAFEPASMGSDGRELDFAKGAMKSLDAPNQEQMEIARDYVWLNRIAYFFFVALFLTALAFPLLDSTIDDSNEGIWSQLSVVALPFQWLLHVLGPVGAALSRFMSGTENVLRGMGDTILSFTPSYLYAHVKAALNHPFFSIALVLAYFVLRNRSDAYEDATRYHARAAWNIQNDKIKKGVEPKPGATSKFVRTIRSSPAARSVLGAGRAMLPAAYAIVFVFTPLLLAANRIGFNYLAGSGRVCVGSEAPEWVANASARFATNDPCWASRWTVERGGVYRLTISIDPKSDDPWLDQLMLTDPYGFDAKGLVQSAGVALRRWPSAAWFHPIARIGTRGDSEWPLVPIDGGGALSPRGRRCSMLPLNYSETAEHKSFCANHPAAKSCVDGGLSLSIDPLPADELDAAKAAWARDSYSYDGKSCNSVFPRKTFVSEFVASDTGELFLFVNDAAHVSLDGRKQIFYDNNTGTAKVTIERLPRDAARATTASAP</sequence>
<dbReference type="PANTHER" id="PTHR33840:SF1">
    <property type="entry name" value="TLE1 PHOSPHOLIPASE DOMAIN-CONTAINING PROTEIN"/>
    <property type="match status" value="1"/>
</dbReference>
<dbReference type="KEGG" id="mros:EHO51_05055"/>
<feature type="transmembrane region" description="Helical" evidence="1">
    <location>
        <begin position="464"/>
        <end position="489"/>
    </location>
</feature>
<reference evidence="3 4" key="1">
    <citation type="submission" date="2018-11" db="EMBL/GenBank/DDBJ databases">
        <title>Genome squencing of methanotrophic bacteria isolated from alkaline groundwater in Korea.</title>
        <authorList>
            <person name="Nguyen L.N."/>
        </authorList>
    </citation>
    <scope>NUCLEOTIDE SEQUENCE [LARGE SCALE GENOMIC DNA]</scope>
    <source>
        <strain evidence="3 4">GW6</strain>
    </source>
</reference>
<evidence type="ECO:0000313" key="4">
    <source>
        <dbReference type="Proteomes" id="UP000273982"/>
    </source>
</evidence>
<keyword evidence="1" id="KW-1133">Transmembrane helix</keyword>
<evidence type="ECO:0000256" key="1">
    <source>
        <dbReference type="SAM" id="Phobius"/>
    </source>
</evidence>
<accession>A0A3G8M2F9</accession>
<dbReference type="Pfam" id="PF09994">
    <property type="entry name" value="T6SS_Tle1-like_cat"/>
    <property type="match status" value="1"/>
</dbReference>
<proteinExistence type="predicted"/>
<feature type="transmembrane region" description="Helical" evidence="1">
    <location>
        <begin position="385"/>
        <end position="403"/>
    </location>
</feature>
<feature type="transmembrane region" description="Helical" evidence="1">
    <location>
        <begin position="548"/>
        <end position="567"/>
    </location>
</feature>
<dbReference type="EMBL" id="CP034086">
    <property type="protein sequence ID" value="AZG76153.1"/>
    <property type="molecule type" value="Genomic_DNA"/>
</dbReference>
<name>A0A3G8M2F9_9HYPH</name>
<feature type="domain" description="T6SS Phospholipase effector Tle1-like catalytic" evidence="2">
    <location>
        <begin position="106"/>
        <end position="217"/>
    </location>
</feature>
<keyword evidence="1" id="KW-0472">Membrane</keyword>
<dbReference type="InterPro" id="IPR018712">
    <property type="entry name" value="Tle1-like_cat"/>
</dbReference>
<keyword evidence="1" id="KW-0812">Transmembrane</keyword>
<organism evidence="3 4">
    <name type="scientific">Methylocystis rosea</name>
    <dbReference type="NCBI Taxonomy" id="173366"/>
    <lineage>
        <taxon>Bacteria</taxon>
        <taxon>Pseudomonadati</taxon>
        <taxon>Pseudomonadota</taxon>
        <taxon>Alphaproteobacteria</taxon>
        <taxon>Hyphomicrobiales</taxon>
        <taxon>Methylocystaceae</taxon>
        <taxon>Methylocystis</taxon>
    </lineage>
</organism>
<evidence type="ECO:0000259" key="2">
    <source>
        <dbReference type="Pfam" id="PF09994"/>
    </source>
</evidence>
<evidence type="ECO:0000313" key="3">
    <source>
        <dbReference type="EMBL" id="AZG76153.1"/>
    </source>
</evidence>
<gene>
    <name evidence="3" type="ORF">EHO51_05055</name>
</gene>
<dbReference type="Proteomes" id="UP000273982">
    <property type="component" value="Chromosome"/>
</dbReference>
<dbReference type="AlphaFoldDB" id="A0A3G8M2F9"/>
<dbReference type="PANTHER" id="PTHR33840">
    <property type="match status" value="1"/>
</dbReference>
<protein>
    <submittedName>
        <fullName evidence="3">DUF2235 domain-containing protein</fullName>
    </submittedName>
</protein>